<evidence type="ECO:0000256" key="1">
    <source>
        <dbReference type="SAM" id="Coils"/>
    </source>
</evidence>
<dbReference type="SUPFAM" id="SSF89392">
    <property type="entry name" value="Prokaryotic lipoproteins and lipoprotein localization factors"/>
    <property type="match status" value="1"/>
</dbReference>
<dbReference type="Gene3D" id="2.50.20.10">
    <property type="entry name" value="Lipoprotein localisation LolA/LolB/LppX"/>
    <property type="match status" value="1"/>
</dbReference>
<comment type="caution">
    <text evidence="3">The sequence shown here is derived from an EMBL/GenBank/DDBJ whole genome shotgun (WGS) entry which is preliminary data.</text>
</comment>
<dbReference type="EMBL" id="BARV01005123">
    <property type="protein sequence ID" value="GAI11394.1"/>
    <property type="molecule type" value="Genomic_DNA"/>
</dbReference>
<reference evidence="3" key="1">
    <citation type="journal article" date="2014" name="Front. Microbiol.">
        <title>High frequency of phylogenetically diverse reductive dehalogenase-homologous genes in deep subseafloor sedimentary metagenomes.</title>
        <authorList>
            <person name="Kawai M."/>
            <person name="Futagami T."/>
            <person name="Toyoda A."/>
            <person name="Takaki Y."/>
            <person name="Nishi S."/>
            <person name="Hori S."/>
            <person name="Arai W."/>
            <person name="Tsubouchi T."/>
            <person name="Morono Y."/>
            <person name="Uchiyama I."/>
            <person name="Ito T."/>
            <person name="Fujiyama A."/>
            <person name="Inagaki F."/>
            <person name="Takami H."/>
        </authorList>
    </citation>
    <scope>NUCLEOTIDE SEQUENCE</scope>
    <source>
        <strain evidence="3">Expedition CK06-06</strain>
    </source>
</reference>
<dbReference type="InterPro" id="IPR029046">
    <property type="entry name" value="LolA/LolB/LppX"/>
</dbReference>
<feature type="coiled-coil region" evidence="1">
    <location>
        <begin position="14"/>
        <end position="41"/>
    </location>
</feature>
<sequence>MSVILFSAIGQGFSQSLSDILREAENNYKNFNQDFKDMSIVFDAKIYTPEGEMLSEMKLFTKGEKSRSEIVMQMPEGMGSMQTIIIFDGQDTWMISPFVGKNKLTTKQAEEQMQYQAGMNWWRSISDKAKYIGIERINNRECYVLEIEAGGASFYSRIWVDKNNLFLVQAEGKNDSGETMRMIFSDFRKIKDNWELPYKTEGFMDEVQMMTILLKSFEINQGLSDDLFDVDKVEASGPNMQEMMQNLMQQGKD</sequence>
<feature type="non-terminal residue" evidence="3">
    <location>
        <position position="253"/>
    </location>
</feature>
<dbReference type="Pfam" id="PF17131">
    <property type="entry name" value="LolA_like"/>
    <property type="match status" value="1"/>
</dbReference>
<evidence type="ECO:0000259" key="2">
    <source>
        <dbReference type="Pfam" id="PF17131"/>
    </source>
</evidence>
<dbReference type="AlphaFoldDB" id="X1MYF1"/>
<feature type="domain" description="Uncharacterized protein TP-0789" evidence="2">
    <location>
        <begin position="126"/>
        <end position="232"/>
    </location>
</feature>
<keyword evidence="1" id="KW-0175">Coiled coil</keyword>
<evidence type="ECO:0000313" key="3">
    <source>
        <dbReference type="EMBL" id="GAI11394.1"/>
    </source>
</evidence>
<accession>X1MYF1</accession>
<dbReference type="InterPro" id="IPR033399">
    <property type="entry name" value="TP_0789-like"/>
</dbReference>
<gene>
    <name evidence="3" type="ORF">S06H3_10852</name>
</gene>
<name>X1MYF1_9ZZZZ</name>
<protein>
    <recommendedName>
        <fullName evidence="2">Uncharacterized protein TP-0789 domain-containing protein</fullName>
    </recommendedName>
</protein>
<proteinExistence type="predicted"/>
<organism evidence="3">
    <name type="scientific">marine sediment metagenome</name>
    <dbReference type="NCBI Taxonomy" id="412755"/>
    <lineage>
        <taxon>unclassified sequences</taxon>
        <taxon>metagenomes</taxon>
        <taxon>ecological metagenomes</taxon>
    </lineage>
</organism>